<feature type="domain" description="STAS" evidence="3">
    <location>
        <begin position="16"/>
        <end position="124"/>
    </location>
</feature>
<keyword evidence="5" id="KW-1185">Reference proteome</keyword>
<dbReference type="Gene3D" id="3.30.750.24">
    <property type="entry name" value="STAS domain"/>
    <property type="match status" value="1"/>
</dbReference>
<evidence type="ECO:0000256" key="1">
    <source>
        <dbReference type="ARBA" id="ARBA00009013"/>
    </source>
</evidence>
<dbReference type="InterPro" id="IPR003658">
    <property type="entry name" value="Anti-sigma_ant"/>
</dbReference>
<evidence type="ECO:0000259" key="3">
    <source>
        <dbReference type="PROSITE" id="PS50801"/>
    </source>
</evidence>
<dbReference type="Pfam" id="PF01740">
    <property type="entry name" value="STAS"/>
    <property type="match status" value="1"/>
</dbReference>
<comment type="similarity">
    <text evidence="1 2">Belongs to the anti-sigma-factor antagonist family.</text>
</comment>
<dbReference type="NCBIfam" id="TIGR00377">
    <property type="entry name" value="ant_ant_sig"/>
    <property type="match status" value="1"/>
</dbReference>
<proteinExistence type="inferred from homology"/>
<gene>
    <name evidence="4" type="ORF">Thi970DRAFT_02957</name>
</gene>
<dbReference type="PANTHER" id="PTHR33495">
    <property type="entry name" value="ANTI-SIGMA FACTOR ANTAGONIST TM_1081-RELATED-RELATED"/>
    <property type="match status" value="1"/>
</dbReference>
<dbReference type="InterPro" id="IPR036513">
    <property type="entry name" value="STAS_dom_sf"/>
</dbReference>
<dbReference type="SUPFAM" id="SSF52091">
    <property type="entry name" value="SpoIIaa-like"/>
    <property type="match status" value="1"/>
</dbReference>
<accession>H8Z2B7</accession>
<dbReference type="EMBL" id="JH603169">
    <property type="protein sequence ID" value="EIC22679.1"/>
    <property type="molecule type" value="Genomic_DNA"/>
</dbReference>
<dbReference type="PANTHER" id="PTHR33495:SF14">
    <property type="entry name" value="ANTI-SIGMA FACTOR ANTAGONIST"/>
    <property type="match status" value="1"/>
</dbReference>
<evidence type="ECO:0000313" key="5">
    <source>
        <dbReference type="Proteomes" id="UP000002964"/>
    </source>
</evidence>
<protein>
    <recommendedName>
        <fullName evidence="2">Anti-sigma factor antagonist</fullName>
    </recommendedName>
</protein>
<dbReference type="HOGENOM" id="CLU_115403_9_2_6"/>
<dbReference type="AlphaFoldDB" id="H8Z2B7"/>
<evidence type="ECO:0000313" key="4">
    <source>
        <dbReference type="EMBL" id="EIC22679.1"/>
    </source>
</evidence>
<dbReference type="eggNOG" id="COG1366">
    <property type="taxonomic scope" value="Bacteria"/>
</dbReference>
<dbReference type="InterPro" id="IPR002645">
    <property type="entry name" value="STAS_dom"/>
</dbReference>
<name>H8Z2B7_9GAMM</name>
<dbReference type="STRING" id="631362.Thi970DRAFT_02957"/>
<organism evidence="4 5">
    <name type="scientific">Thiorhodovibrio frisius</name>
    <dbReference type="NCBI Taxonomy" id="631362"/>
    <lineage>
        <taxon>Bacteria</taxon>
        <taxon>Pseudomonadati</taxon>
        <taxon>Pseudomonadota</taxon>
        <taxon>Gammaproteobacteria</taxon>
        <taxon>Chromatiales</taxon>
        <taxon>Chromatiaceae</taxon>
        <taxon>Thiorhodovibrio</taxon>
    </lineage>
</organism>
<evidence type="ECO:0000256" key="2">
    <source>
        <dbReference type="RuleBase" id="RU003749"/>
    </source>
</evidence>
<dbReference type="Proteomes" id="UP000002964">
    <property type="component" value="Unassembled WGS sequence"/>
</dbReference>
<reference evidence="4 5" key="2">
    <citation type="submission" date="2011-11" db="EMBL/GenBank/DDBJ databases">
        <authorList>
            <consortium name="US DOE Joint Genome Institute"/>
            <person name="Lucas S."/>
            <person name="Han J."/>
            <person name="Lapidus A."/>
            <person name="Cheng J.-F."/>
            <person name="Goodwin L."/>
            <person name="Pitluck S."/>
            <person name="Peters L."/>
            <person name="Ovchinnikova G."/>
            <person name="Zhang X."/>
            <person name="Detter J.C."/>
            <person name="Han C."/>
            <person name="Tapia R."/>
            <person name="Land M."/>
            <person name="Hauser L."/>
            <person name="Kyrpides N."/>
            <person name="Ivanova N."/>
            <person name="Pagani I."/>
            <person name="Vogl K."/>
            <person name="Liu Z."/>
            <person name="Overmann J."/>
            <person name="Frigaard N.-U."/>
            <person name="Bryant D."/>
            <person name="Woyke T."/>
        </authorList>
    </citation>
    <scope>NUCLEOTIDE SEQUENCE [LARGE SCALE GENOMIC DNA]</scope>
    <source>
        <strain evidence="4 5">970</strain>
    </source>
</reference>
<dbReference type="PROSITE" id="PS50801">
    <property type="entry name" value="STAS"/>
    <property type="match status" value="1"/>
</dbReference>
<dbReference type="GO" id="GO:0043856">
    <property type="term" value="F:anti-sigma factor antagonist activity"/>
    <property type="evidence" value="ECO:0007669"/>
    <property type="project" value="InterPro"/>
</dbReference>
<sequence length="128" mass="13973">MMPSNGQHLDRNTNSMDILVEKQSDALVFVIKGRLDGSTAPRLQEQLISQLAAAPVVILDCAALDYISSAGLRVLLLATKECKKAKRPFGICNLQNEVQEVFKMSGFSSIIGIFDSREQALEKLVPPA</sequence>
<dbReference type="CDD" id="cd07043">
    <property type="entry name" value="STAS_anti-anti-sigma_factors"/>
    <property type="match status" value="1"/>
</dbReference>
<reference evidence="5" key="1">
    <citation type="submission" date="2011-06" db="EMBL/GenBank/DDBJ databases">
        <authorList>
            <consortium name="US DOE Joint Genome Institute (JGI-PGF)"/>
            <person name="Lucas S."/>
            <person name="Han J."/>
            <person name="Lapidus A."/>
            <person name="Cheng J.-F."/>
            <person name="Goodwin L."/>
            <person name="Pitluck S."/>
            <person name="Peters L."/>
            <person name="Land M.L."/>
            <person name="Hauser L."/>
            <person name="Vogl K."/>
            <person name="Liu Z."/>
            <person name="Overmann J."/>
            <person name="Frigaard N.-U."/>
            <person name="Bryant D.A."/>
            <person name="Woyke T.J."/>
        </authorList>
    </citation>
    <scope>NUCLEOTIDE SEQUENCE [LARGE SCALE GENOMIC DNA]</scope>
    <source>
        <strain evidence="5">970</strain>
    </source>
</reference>